<evidence type="ECO:0000313" key="2">
    <source>
        <dbReference type="EMBL" id="MDT0353324.1"/>
    </source>
</evidence>
<evidence type="ECO:0008006" key="4">
    <source>
        <dbReference type="Google" id="ProtNLM"/>
    </source>
</evidence>
<dbReference type="EMBL" id="JAVREJ010000029">
    <property type="protein sequence ID" value="MDT0353324.1"/>
    <property type="molecule type" value="Genomic_DNA"/>
</dbReference>
<reference evidence="3" key="1">
    <citation type="submission" date="2023-07" db="EMBL/GenBank/DDBJ databases">
        <title>30 novel species of actinomycetes from the DSMZ collection.</title>
        <authorList>
            <person name="Nouioui I."/>
        </authorList>
    </citation>
    <scope>NUCLEOTIDE SEQUENCE [LARGE SCALE GENOMIC DNA]</scope>
    <source>
        <strain evidence="3">DSM 45834</strain>
    </source>
</reference>
<accession>A0ABU2NJE7</accession>
<evidence type="ECO:0000313" key="3">
    <source>
        <dbReference type="Proteomes" id="UP001183202"/>
    </source>
</evidence>
<dbReference type="Gene3D" id="3.40.50.1820">
    <property type="entry name" value="alpha/beta hydrolase"/>
    <property type="match status" value="1"/>
</dbReference>
<comment type="similarity">
    <text evidence="1">Belongs to the AB hydrolase superfamily.</text>
</comment>
<dbReference type="Gene3D" id="1.20.1440.110">
    <property type="entry name" value="acylaminoacyl peptidase"/>
    <property type="match status" value="1"/>
</dbReference>
<dbReference type="SUPFAM" id="SSF53474">
    <property type="entry name" value="alpha/beta-Hydrolases"/>
    <property type="match status" value="1"/>
</dbReference>
<sequence length="420" mass="45673">MTTTQARTVAELDHCGTRSHEVYTAGFYDSGWDYVVRSLLGKASRGGADAGEVLATIAAVEPGDRAAWLAAWVALGERIAAVGAACAQRGHRVSAARAYLRAADYLSVAVNAIDGLDGTDDLLPAFRAHCAAWEGFAATTHWPVERVDIPYEGASMPGWLFHPDASGAVRRTLVVNNGSDGSLSGCWCECAEGGLERGYNVLLFDGPGQQSMLFERDVPFRPDWEKVLTPVVDFLVGRDDVDADKLAVYGVSQAGYWVPRALAFEHRFAAAVVDGGAVDISRTWFAHIPPPLLELYQQGKSEKFDTEMAYGMQLRGGNAAQEVWQFRARPYGVSGYSAVLDAVSQYTVHDVAGRITTPLYITDPDGEQFFGGQSAELAGLVPGATLARFTQEEGASYHCQPMARELTEQRMFDWMDEQLR</sequence>
<proteinExistence type="inferred from homology"/>
<comment type="caution">
    <text evidence="2">The sequence shown here is derived from an EMBL/GenBank/DDBJ whole genome shotgun (WGS) entry which is preliminary data.</text>
</comment>
<dbReference type="InterPro" id="IPR050261">
    <property type="entry name" value="FrsA_esterase"/>
</dbReference>
<dbReference type="PANTHER" id="PTHR22946">
    <property type="entry name" value="DIENELACTONE HYDROLASE DOMAIN-CONTAINING PROTEIN-RELATED"/>
    <property type="match status" value="1"/>
</dbReference>
<gene>
    <name evidence="2" type="ORF">RM445_27815</name>
</gene>
<evidence type="ECO:0000256" key="1">
    <source>
        <dbReference type="ARBA" id="ARBA00008645"/>
    </source>
</evidence>
<organism evidence="2 3">
    <name type="scientific">Pseudonocardia charpentierae</name>
    <dbReference type="NCBI Taxonomy" id="3075545"/>
    <lineage>
        <taxon>Bacteria</taxon>
        <taxon>Bacillati</taxon>
        <taxon>Actinomycetota</taxon>
        <taxon>Actinomycetes</taxon>
        <taxon>Pseudonocardiales</taxon>
        <taxon>Pseudonocardiaceae</taxon>
        <taxon>Pseudonocardia</taxon>
    </lineage>
</organism>
<protein>
    <recommendedName>
        <fullName evidence="4">Prolyl oligopeptidase family protein</fullName>
    </recommendedName>
</protein>
<name>A0ABU2NJE7_9PSEU</name>
<dbReference type="InterPro" id="IPR029058">
    <property type="entry name" value="AB_hydrolase_fold"/>
</dbReference>
<dbReference type="Proteomes" id="UP001183202">
    <property type="component" value="Unassembled WGS sequence"/>
</dbReference>
<keyword evidence="3" id="KW-1185">Reference proteome</keyword>
<dbReference type="PANTHER" id="PTHR22946:SF12">
    <property type="entry name" value="CONIDIAL PIGMENT BIOSYNTHESIS PROTEIN AYG1 (AFU_ORTHOLOGUE AFUA_2G17550)"/>
    <property type="match status" value="1"/>
</dbReference>
<dbReference type="RefSeq" id="WP_311559836.1">
    <property type="nucleotide sequence ID" value="NZ_JAVREJ010000029.1"/>
</dbReference>